<keyword evidence="8 13" id="KW-0406">Ion transport</keyword>
<evidence type="ECO:0000256" key="12">
    <source>
        <dbReference type="PROSITE-ProRule" id="PRU00124"/>
    </source>
</evidence>
<keyword evidence="16" id="KW-1185">Reference proteome</keyword>
<dbReference type="PRINTS" id="PR00253">
    <property type="entry name" value="GABAARECEPTR"/>
</dbReference>
<dbReference type="InterPro" id="IPR006028">
    <property type="entry name" value="GABAA/Glycine_rcpt"/>
</dbReference>
<comment type="subcellular location">
    <subcellularLocation>
        <location evidence="2">Cell membrane</location>
    </subcellularLocation>
    <subcellularLocation>
        <location evidence="1">Membrane</location>
        <topology evidence="1">Multi-pass membrane protein</topology>
    </subcellularLocation>
</comment>
<dbReference type="Pfam" id="PF02931">
    <property type="entry name" value="Neur_chan_LBD"/>
    <property type="match status" value="1"/>
</dbReference>
<dbReference type="InterPro" id="IPR006202">
    <property type="entry name" value="Neur_chan_lig-bd"/>
</dbReference>
<keyword evidence="5 13" id="KW-0812">Transmembrane</keyword>
<accession>A0A553PLC1</accession>
<feature type="transmembrane region" description="Helical" evidence="13">
    <location>
        <begin position="810"/>
        <end position="832"/>
    </location>
</feature>
<evidence type="ECO:0000259" key="14">
    <source>
        <dbReference type="SMART" id="SM00159"/>
    </source>
</evidence>
<dbReference type="InterPro" id="IPR006029">
    <property type="entry name" value="Neurotrans-gated_channel_TM"/>
</dbReference>
<keyword evidence="3 13" id="KW-0813">Transport</keyword>
<feature type="domain" description="Pentraxin (PTX)" evidence="14">
    <location>
        <begin position="28"/>
        <end position="241"/>
    </location>
</feature>
<reference evidence="15 16" key="1">
    <citation type="journal article" date="2018" name="Nat. Ecol. Evol.">
        <title>Genomic signatures of mitonuclear coevolution across populations of Tigriopus californicus.</title>
        <authorList>
            <person name="Barreto F.S."/>
            <person name="Watson E.T."/>
            <person name="Lima T.G."/>
            <person name="Willett C.S."/>
            <person name="Edmands S."/>
            <person name="Li W."/>
            <person name="Burton R.S."/>
        </authorList>
    </citation>
    <scope>NUCLEOTIDE SEQUENCE [LARGE SCALE GENOMIC DNA]</scope>
    <source>
        <strain evidence="15 16">San Diego</strain>
    </source>
</reference>
<dbReference type="InterPro" id="IPR036734">
    <property type="entry name" value="Neur_chan_lig-bd_sf"/>
</dbReference>
<dbReference type="CDD" id="cd00112">
    <property type="entry name" value="LDLa"/>
    <property type="match status" value="1"/>
</dbReference>
<evidence type="ECO:0000256" key="7">
    <source>
        <dbReference type="ARBA" id="ARBA00022989"/>
    </source>
</evidence>
<dbReference type="Proteomes" id="UP000318571">
    <property type="component" value="Chromosome 11"/>
</dbReference>
<dbReference type="InterPro" id="IPR016187">
    <property type="entry name" value="CTDL_fold"/>
</dbReference>
<evidence type="ECO:0000256" key="1">
    <source>
        <dbReference type="ARBA" id="ARBA00004141"/>
    </source>
</evidence>
<dbReference type="InterPro" id="IPR002172">
    <property type="entry name" value="LDrepeatLR_classA_rpt"/>
</dbReference>
<dbReference type="Gene3D" id="2.60.120.200">
    <property type="match status" value="1"/>
</dbReference>
<dbReference type="SUPFAM" id="SSF49899">
    <property type="entry name" value="Concanavalin A-like lectins/glucanases"/>
    <property type="match status" value="1"/>
</dbReference>
<evidence type="ECO:0000256" key="3">
    <source>
        <dbReference type="ARBA" id="ARBA00022448"/>
    </source>
</evidence>
<feature type="transmembrane region" description="Helical" evidence="13">
    <location>
        <begin position="749"/>
        <end position="766"/>
    </location>
</feature>
<dbReference type="Pfam" id="PF00057">
    <property type="entry name" value="Ldl_recept_a"/>
    <property type="match status" value="1"/>
</dbReference>
<evidence type="ECO:0000256" key="13">
    <source>
        <dbReference type="RuleBase" id="RU000687"/>
    </source>
</evidence>
<keyword evidence="11 13" id="KW-0407">Ion channel</keyword>
<dbReference type="GO" id="GO:0004888">
    <property type="term" value="F:transmembrane signaling receptor activity"/>
    <property type="evidence" value="ECO:0007669"/>
    <property type="project" value="InterPro"/>
</dbReference>
<dbReference type="InterPro" id="IPR018000">
    <property type="entry name" value="Neurotransmitter_ion_chnl_CS"/>
</dbReference>
<evidence type="ECO:0000256" key="5">
    <source>
        <dbReference type="ARBA" id="ARBA00022692"/>
    </source>
</evidence>
<dbReference type="OMA" id="HTIVEYW"/>
<evidence type="ECO:0000256" key="6">
    <source>
        <dbReference type="ARBA" id="ARBA00022729"/>
    </source>
</evidence>
<gene>
    <name evidence="15" type="ORF">TCAL_11687</name>
</gene>
<proteinExistence type="inferred from homology"/>
<dbReference type="Gene3D" id="2.70.170.10">
    <property type="entry name" value="Neurotransmitter-gated ion-channel ligand-binding domain"/>
    <property type="match status" value="1"/>
</dbReference>
<dbReference type="SUPFAM" id="SSF56436">
    <property type="entry name" value="C-type lectin-like"/>
    <property type="match status" value="1"/>
</dbReference>
<dbReference type="SUPFAM" id="SSF90112">
    <property type="entry name" value="Neurotransmitter-gated ion-channel transmembrane pore"/>
    <property type="match status" value="1"/>
</dbReference>
<organism evidence="15 16">
    <name type="scientific">Tigriopus californicus</name>
    <name type="common">Marine copepod</name>
    <dbReference type="NCBI Taxonomy" id="6832"/>
    <lineage>
        <taxon>Eukaryota</taxon>
        <taxon>Metazoa</taxon>
        <taxon>Ecdysozoa</taxon>
        <taxon>Arthropoda</taxon>
        <taxon>Crustacea</taxon>
        <taxon>Multicrustacea</taxon>
        <taxon>Hexanauplia</taxon>
        <taxon>Copepoda</taxon>
        <taxon>Harpacticoida</taxon>
        <taxon>Harpacticidae</taxon>
        <taxon>Tigriopus</taxon>
    </lineage>
</organism>
<dbReference type="Pfam" id="PF02932">
    <property type="entry name" value="Neur_chan_memb"/>
    <property type="match status" value="1"/>
</dbReference>
<evidence type="ECO:0000256" key="11">
    <source>
        <dbReference type="ARBA" id="ARBA00023303"/>
    </source>
</evidence>
<feature type="disulfide bond" evidence="12">
    <location>
        <begin position="493"/>
        <end position="511"/>
    </location>
</feature>
<dbReference type="InterPro" id="IPR016186">
    <property type="entry name" value="C-type_lectin-like/link_sf"/>
</dbReference>
<feature type="disulfide bond" evidence="12">
    <location>
        <begin position="486"/>
        <end position="498"/>
    </location>
</feature>
<dbReference type="InterPro" id="IPR038050">
    <property type="entry name" value="Neuro_actylchol_rec"/>
</dbReference>
<dbReference type="PRINTS" id="PR00252">
    <property type="entry name" value="NRIONCHANNEL"/>
</dbReference>
<feature type="transmembrane region" description="Helical" evidence="13">
    <location>
        <begin position="778"/>
        <end position="798"/>
    </location>
</feature>
<dbReference type="SMART" id="SM00159">
    <property type="entry name" value="PTX"/>
    <property type="match status" value="1"/>
</dbReference>
<comment type="similarity">
    <text evidence="13">Belongs to the ligand-gated ion channel (TC 1.A.9) family.</text>
</comment>
<evidence type="ECO:0000313" key="16">
    <source>
        <dbReference type="Proteomes" id="UP000318571"/>
    </source>
</evidence>
<dbReference type="SUPFAM" id="SSF63712">
    <property type="entry name" value="Nicotinic receptor ligand binding domain-like"/>
    <property type="match status" value="1"/>
</dbReference>
<evidence type="ECO:0000313" key="15">
    <source>
        <dbReference type="EMBL" id="TRY78459.1"/>
    </source>
</evidence>
<dbReference type="InterPro" id="IPR036055">
    <property type="entry name" value="LDL_receptor-like_sf"/>
</dbReference>
<dbReference type="Gene3D" id="4.10.400.10">
    <property type="entry name" value="Low-density Lipoprotein Receptor"/>
    <property type="match status" value="1"/>
</dbReference>
<dbReference type="AlphaFoldDB" id="A0A553PLC1"/>
<name>A0A553PLC1_TIGCA</name>
<dbReference type="SMART" id="SM00192">
    <property type="entry name" value="LDLa"/>
    <property type="match status" value="1"/>
</dbReference>
<dbReference type="InterPro" id="IPR006201">
    <property type="entry name" value="Neur_channel"/>
</dbReference>
<keyword evidence="7 13" id="KW-1133">Transmembrane helix</keyword>
<dbReference type="GO" id="GO:0005230">
    <property type="term" value="F:extracellular ligand-gated monoatomic ion channel activity"/>
    <property type="evidence" value="ECO:0007669"/>
    <property type="project" value="InterPro"/>
</dbReference>
<dbReference type="Pfam" id="PF13385">
    <property type="entry name" value="Laminin_G_3"/>
    <property type="match status" value="1"/>
</dbReference>
<protein>
    <recommendedName>
        <fullName evidence="14">Pentraxin (PTX) domain-containing protein</fullName>
    </recommendedName>
</protein>
<keyword evidence="9 13" id="KW-0472">Membrane</keyword>
<dbReference type="GO" id="GO:0099095">
    <property type="term" value="F:ligand-gated monoatomic anion channel activity"/>
    <property type="evidence" value="ECO:0007669"/>
    <property type="project" value="UniProtKB-ARBA"/>
</dbReference>
<keyword evidence="4" id="KW-1003">Cell membrane</keyword>
<keyword evidence="6" id="KW-0732">Signal</keyword>
<dbReference type="InterPro" id="IPR013320">
    <property type="entry name" value="ConA-like_dom_sf"/>
</dbReference>
<dbReference type="GO" id="GO:0005886">
    <property type="term" value="C:plasma membrane"/>
    <property type="evidence" value="ECO:0007669"/>
    <property type="project" value="UniProtKB-SubCell"/>
</dbReference>
<evidence type="ECO:0000256" key="4">
    <source>
        <dbReference type="ARBA" id="ARBA00022475"/>
    </source>
</evidence>
<dbReference type="GO" id="GO:0005254">
    <property type="term" value="F:chloride channel activity"/>
    <property type="evidence" value="ECO:0007669"/>
    <property type="project" value="UniProtKB-ARBA"/>
</dbReference>
<feature type="disulfide bond" evidence="12">
    <location>
        <begin position="505"/>
        <end position="520"/>
    </location>
</feature>
<evidence type="ECO:0000256" key="9">
    <source>
        <dbReference type="ARBA" id="ARBA00023136"/>
    </source>
</evidence>
<sequence length="913" mass="105049">MCLSFAGGQFLQWVAVFYAIGHALTPLTVGMEVFEFAPDNSQWNSQAKLTGTIEEATSQLTLCYRVKIYRYLPSQYYVNLMEYTIPEALACCEIRSLWTGSGPLMVLKNQFIGQSDIQVKLMRWYHHCFTFDYTDMSFEMILDGATIDQGHFNLSESTLQTQGVLMVGSAVSMDCNKPGQGSCRGLFSGQIADFNLWSRKLSQAEIQAFTNCQSEGFGDLVNWNTAQWINNNVNRFPLNLKEQLCKEKEDSFMVFPELREFIASFRFCRSLGAKMAAPFNIDQHKDMINSTRRFFADKTCDRISLGWTDEYSEGTFININDYLLEQKTTPLPKEMKEVWKFGEPNGGRLESCAELTDHDEWNDMPCSGDSKSCTSCYFKKRPLLKLRGLCRDTNFDQQYIITTNYINGKPVIKGYFRTVISWSRGIDGTHQEGRWELTSLINNASKAVLQSKSNTMYPIGRQVWTIENDVCSAGETVDKNLTLTVCEEGSYTCDSGECIDLTLRCENNQNCEDGSDEIQCTILELPDGYRTSSPPPPAILSEPVKIDLNIDIISFSEIDVNKMKISIDFYLSMTWFDPRLTFHNLREGFALNPLSLEEMKSLWFPELSFVNTAGNEISLIDDSTETYVFRNGSNYFNSLAENHETKKFYGRENPLFAYRKYTINFSCNFELQDYPFDVQNCSMDFQLRVATRQRAILMLDQVEYLGEANLLEYKVQETTVERDHPCGRQNLSSCNKIWITLKRRVGNQLLNTYLPTGSLLMTIYLSHYFKIDHYDTRIMVGLTGMLVIASLFVSTSASLPRTSYFKMIDIWMIFCFLLPFFEVILHTIVEYWTDDECYQNKRQLTDFKRKDFTFDGKVAVGASRRYRSCWQKMKNLGPQWCIDVFARVFVPLVILVFNIFYWGAALKHGGIEV</sequence>
<dbReference type="PROSITE" id="PS00236">
    <property type="entry name" value="NEUROTR_ION_CHANNEL"/>
    <property type="match status" value="1"/>
</dbReference>
<comment type="caution">
    <text evidence="15">The sequence shown here is derived from an EMBL/GenBank/DDBJ whole genome shotgun (WGS) entry which is preliminary data.</text>
</comment>
<dbReference type="Gene3D" id="3.10.100.10">
    <property type="entry name" value="Mannose-Binding Protein A, subunit A"/>
    <property type="match status" value="1"/>
</dbReference>
<evidence type="ECO:0000256" key="8">
    <source>
        <dbReference type="ARBA" id="ARBA00023065"/>
    </source>
</evidence>
<dbReference type="SUPFAM" id="SSF57424">
    <property type="entry name" value="LDL receptor-like module"/>
    <property type="match status" value="1"/>
</dbReference>
<evidence type="ECO:0000256" key="10">
    <source>
        <dbReference type="ARBA" id="ARBA00023157"/>
    </source>
</evidence>
<dbReference type="PANTHER" id="PTHR18945">
    <property type="entry name" value="NEUROTRANSMITTER GATED ION CHANNEL"/>
    <property type="match status" value="1"/>
</dbReference>
<keyword evidence="10 12" id="KW-1015">Disulfide bond</keyword>
<dbReference type="EMBL" id="VCGU01000003">
    <property type="protein sequence ID" value="TRY78459.1"/>
    <property type="molecule type" value="Genomic_DNA"/>
</dbReference>
<dbReference type="InterPro" id="IPR001759">
    <property type="entry name" value="PTX_dom"/>
</dbReference>
<evidence type="ECO:0000256" key="2">
    <source>
        <dbReference type="ARBA" id="ARBA00004236"/>
    </source>
</evidence>
<dbReference type="OrthoDB" id="6515930at2759"/>
<dbReference type="PROSITE" id="PS50068">
    <property type="entry name" value="LDLRA_2"/>
    <property type="match status" value="1"/>
</dbReference>
<dbReference type="InterPro" id="IPR036719">
    <property type="entry name" value="Neuro-gated_channel_TM_sf"/>
</dbReference>
<feature type="transmembrane region" description="Helical" evidence="13">
    <location>
        <begin position="880"/>
        <end position="904"/>
    </location>
</feature>
<dbReference type="Gene3D" id="1.20.58.390">
    <property type="entry name" value="Neurotransmitter-gated ion-channel transmembrane domain"/>
    <property type="match status" value="1"/>
</dbReference>